<reference evidence="3" key="1">
    <citation type="submission" date="2022-12" db="EMBL/GenBank/DDBJ databases">
        <title>Reclassification of two methanogenic archaea species isolated from the Kolyma lowland permafrost.</title>
        <authorList>
            <person name="Trubitsyn V.E."/>
            <person name="Rivkina E.M."/>
            <person name="Shcherbakova V.A."/>
        </authorList>
    </citation>
    <scope>NUCLEOTIDE SEQUENCE</scope>
    <source>
        <strain evidence="3">M2</strain>
        <strain evidence="4">MK4</strain>
    </source>
</reference>
<sequence length="421" mass="46985">MNSFEDLKETAQNFIGLLFAGDFTSAAGKFDDQMKIALNEAKLQETWINTIIEAGALIQLNAPKTAEVESYKIVTIPCSFQRSIIEVQITFNKEGQISGLNFIPTSMEYHAPDYVDKSAFSEVEVTIGEGKWALPGTLTVPTGSEPFPGLVLVHGSGPNDRDETIGPNKIFKDIAWGLASKGIAVLRYDKRTFIHAKQLTPDMVDKMTAKEEVTDDALLAADLMRKTEGIDTKRVFLLGHSLGATLAPRISQQDNELAGIIIMAGMTRLIEEAILDQFTYLYNLGGNITPQQQAELDDLKNKVDKLKDPEFIENISRQDLPLAMPVAYWKDLHNYDPANTVKTLDTDILVLQGGRDYQVLESKDFKGWKDALNHRENATLKVFSELNHLFIAGEGKSSPQEYMVEGHVEKEVIDYIVEWIK</sequence>
<evidence type="ECO:0000313" key="3">
    <source>
        <dbReference type="EMBL" id="MCZ3367403.1"/>
    </source>
</evidence>
<proteinExistence type="predicted"/>
<dbReference type="InterPro" id="IPR022742">
    <property type="entry name" value="Hydrolase_4"/>
</dbReference>
<dbReference type="EMBL" id="JAPVER010000020">
    <property type="protein sequence ID" value="MCZ3367403.1"/>
    <property type="molecule type" value="Genomic_DNA"/>
</dbReference>
<evidence type="ECO:0000313" key="4">
    <source>
        <dbReference type="EMBL" id="MCZ3373449.1"/>
    </source>
</evidence>
<dbReference type="EMBL" id="JAPVES010000030">
    <property type="protein sequence ID" value="MCZ3373449.1"/>
    <property type="molecule type" value="Genomic_DNA"/>
</dbReference>
<comment type="caution">
    <text evidence="3">The sequence shown here is derived from an EMBL/GenBank/DDBJ whole genome shotgun (WGS) entry which is preliminary data.</text>
</comment>
<evidence type="ECO:0000313" key="5">
    <source>
        <dbReference type="Proteomes" id="UP001068021"/>
    </source>
</evidence>
<dbReference type="InterPro" id="IPR029058">
    <property type="entry name" value="AB_hydrolase_fold"/>
</dbReference>
<dbReference type="Gene3D" id="3.40.50.1820">
    <property type="entry name" value="alpha/beta hydrolase"/>
    <property type="match status" value="1"/>
</dbReference>
<evidence type="ECO:0000259" key="1">
    <source>
        <dbReference type="Pfam" id="PF12146"/>
    </source>
</evidence>
<gene>
    <name evidence="4" type="ORF">O3H35_12450</name>
    <name evidence="3" type="ORF">O3H54_16040</name>
</gene>
<protein>
    <submittedName>
        <fullName evidence="3">DUF3887 domain-containing protein</fullName>
    </submittedName>
</protein>
<feature type="domain" description="DUF3887" evidence="2">
    <location>
        <begin position="11"/>
        <end position="100"/>
    </location>
</feature>
<dbReference type="Proteomes" id="UP001068021">
    <property type="component" value="Unassembled WGS sequence"/>
</dbReference>
<dbReference type="InterPro" id="IPR053145">
    <property type="entry name" value="AB_hydrolase_Est10"/>
</dbReference>
<dbReference type="Pfam" id="PF13026">
    <property type="entry name" value="DUF3887"/>
    <property type="match status" value="1"/>
</dbReference>
<dbReference type="InterPro" id="IPR024981">
    <property type="entry name" value="DUF3887"/>
</dbReference>
<dbReference type="PANTHER" id="PTHR43265:SF1">
    <property type="entry name" value="ESTERASE ESTD"/>
    <property type="match status" value="1"/>
</dbReference>
<dbReference type="RefSeq" id="WP_048082630.1">
    <property type="nucleotide sequence ID" value="NZ_JAPVER010000020.1"/>
</dbReference>
<dbReference type="Proteomes" id="UP001074446">
    <property type="component" value="Unassembled WGS sequence"/>
</dbReference>
<dbReference type="AlphaFoldDB" id="A0A9E5A1I3"/>
<dbReference type="PANTHER" id="PTHR43265">
    <property type="entry name" value="ESTERASE ESTD"/>
    <property type="match status" value="1"/>
</dbReference>
<evidence type="ECO:0000259" key="2">
    <source>
        <dbReference type="Pfam" id="PF13026"/>
    </source>
</evidence>
<dbReference type="Gene3D" id="3.10.450.590">
    <property type="match status" value="1"/>
</dbReference>
<dbReference type="GO" id="GO:0052689">
    <property type="term" value="F:carboxylic ester hydrolase activity"/>
    <property type="evidence" value="ECO:0007669"/>
    <property type="project" value="TreeGrafter"/>
</dbReference>
<keyword evidence="5" id="KW-1185">Reference proteome</keyword>
<feature type="domain" description="Serine aminopeptidase S33" evidence="1">
    <location>
        <begin position="171"/>
        <end position="390"/>
    </location>
</feature>
<dbReference type="Pfam" id="PF12146">
    <property type="entry name" value="Hydrolase_4"/>
    <property type="match status" value="1"/>
</dbReference>
<dbReference type="SUPFAM" id="SSF53474">
    <property type="entry name" value="alpha/beta-Hydrolases"/>
    <property type="match status" value="1"/>
</dbReference>
<accession>A0A9E5A1I3</accession>
<name>A0A9E5A1I3_9EURY</name>
<organism evidence="3 5">
    <name type="scientific">Methanobacterium veterum</name>
    <dbReference type="NCBI Taxonomy" id="408577"/>
    <lineage>
        <taxon>Archaea</taxon>
        <taxon>Methanobacteriati</taxon>
        <taxon>Methanobacteriota</taxon>
        <taxon>Methanomada group</taxon>
        <taxon>Methanobacteria</taxon>
        <taxon>Methanobacteriales</taxon>
        <taxon>Methanobacteriaceae</taxon>
        <taxon>Methanobacterium</taxon>
    </lineage>
</organism>